<accession>A0A563VU46</accession>
<dbReference type="InterPro" id="IPR019734">
    <property type="entry name" value="TPR_rpt"/>
</dbReference>
<dbReference type="Pfam" id="PF13181">
    <property type="entry name" value="TPR_8"/>
    <property type="match status" value="1"/>
</dbReference>
<reference evidence="2 3" key="1">
    <citation type="submission" date="2019-01" db="EMBL/GenBank/DDBJ databases">
        <authorList>
            <person name="Brito A."/>
        </authorList>
    </citation>
    <scope>NUCLEOTIDE SEQUENCE [LARGE SCALE GENOMIC DNA]</scope>
    <source>
        <strain evidence="2">1</strain>
    </source>
</reference>
<dbReference type="Proteomes" id="UP000320055">
    <property type="component" value="Unassembled WGS sequence"/>
</dbReference>
<dbReference type="OrthoDB" id="446317at2"/>
<evidence type="ECO:0000313" key="3">
    <source>
        <dbReference type="Proteomes" id="UP000320055"/>
    </source>
</evidence>
<dbReference type="Gene3D" id="1.25.40.10">
    <property type="entry name" value="Tetratricopeptide repeat domain"/>
    <property type="match status" value="3"/>
</dbReference>
<feature type="domain" description="CHAT" evidence="1">
    <location>
        <begin position="606"/>
        <end position="873"/>
    </location>
</feature>
<proteinExistence type="predicted"/>
<dbReference type="SUPFAM" id="SSF48452">
    <property type="entry name" value="TPR-like"/>
    <property type="match status" value="3"/>
</dbReference>
<dbReference type="InterPro" id="IPR011990">
    <property type="entry name" value="TPR-like_helical_dom_sf"/>
</dbReference>
<name>A0A563VU46_9CYAN</name>
<dbReference type="Pfam" id="PF12770">
    <property type="entry name" value="CHAT"/>
    <property type="match status" value="1"/>
</dbReference>
<dbReference type="AlphaFoldDB" id="A0A563VU46"/>
<gene>
    <name evidence="2" type="ORF">H1P_30009</name>
</gene>
<dbReference type="EMBL" id="CAACVJ010000223">
    <property type="protein sequence ID" value="VEP14933.1"/>
    <property type="molecule type" value="Genomic_DNA"/>
</dbReference>
<dbReference type="PANTHER" id="PTHR10098">
    <property type="entry name" value="RAPSYN-RELATED"/>
    <property type="match status" value="1"/>
</dbReference>
<evidence type="ECO:0000259" key="1">
    <source>
        <dbReference type="Pfam" id="PF12770"/>
    </source>
</evidence>
<evidence type="ECO:0000313" key="2">
    <source>
        <dbReference type="EMBL" id="VEP14933.1"/>
    </source>
</evidence>
<organism evidence="2 3">
    <name type="scientific">Hyella patelloides LEGE 07179</name>
    <dbReference type="NCBI Taxonomy" id="945734"/>
    <lineage>
        <taxon>Bacteria</taxon>
        <taxon>Bacillati</taxon>
        <taxon>Cyanobacteriota</taxon>
        <taxon>Cyanophyceae</taxon>
        <taxon>Pleurocapsales</taxon>
        <taxon>Hyellaceae</taxon>
        <taxon>Hyella</taxon>
    </lineage>
</organism>
<dbReference type="SMART" id="SM00028">
    <property type="entry name" value="TPR"/>
    <property type="match status" value="6"/>
</dbReference>
<keyword evidence="3" id="KW-1185">Reference proteome</keyword>
<dbReference type="InterPro" id="IPR024983">
    <property type="entry name" value="CHAT_dom"/>
</dbReference>
<dbReference type="RefSeq" id="WP_144863130.1">
    <property type="nucleotide sequence ID" value="NZ_LR213768.1"/>
</dbReference>
<protein>
    <recommendedName>
        <fullName evidence="1">CHAT domain-containing protein</fullName>
    </recommendedName>
</protein>
<sequence length="875" mass="96642">MKICDRIISSICLVLLTFLLVTRILPAAQSQTPNIYISSNEIAQGNPPETLLNQGRILYEAGRFTAAASVWQQAAQGYEQQQDSIGQAWSFSYLSLAQQALGKWQEATTAIAESRQLLESSPPEPAILAQVLNIQGHLQSSTGQTESAIQSWQQAEAAYRNADDKQGIWGSQINQSQALRRLGLYHRAETILNSLEKELQAQSDSSFKVQGLQSLGIALKNTGKLAQSQTVLEQSLAIAKRLGSAEIANKLNPPLDTSSILFSLGNAAREARNLTKALEYYQLATKITNSQQIELKTQLNLLRLYLQLEQPEQAIALIPLVESHLSKLPPSRASINATVNFAESLERLETSIKEQQISSNSYISLAERILTNAVNEAKTLKDIRAQALVLTQLGKLLAPQQPKKALTVTNNALLLAQQIDAPEIVARAAWQLGKLYRQQGDIQQAITAYELTFDTLQTLRTDLASINAETQFSFTESIEPIYRQLVSLLLTSTKTKKPANRFNQVSQVNLRKARQVIEALQLAELDNFFHEACLKTQSVQLDEIDSDAAIIYPIILPDRLEVILSIPGQPLSNYTTHLAQAEVESVLQLMRQSLNPAYAQAERLKLYQQAYNWLIEPAASQLENSGIKTLVFVLDGSLRNVPMSALYDGKQYLLEKYSTVISPGLQLLQPQNLANSNLIAIAAGLSEANQGFQALPGVEQELAKINTQIEAKILLNQNFTQPNLQNTFDENPFSILHLATHGKFSSNAEETFVLAWNGKINARDFDTLIRSRETNQANPIELLVLSACQTAKGDPRAILGLAGLAVRSGASSTLGTLWAVRDRSTTKLMTEFYQHLGQPGVTRAEALRRAQLSLIEGEYNHPVYWAAFVLVGNWS</sequence>